<keyword evidence="9" id="KW-0472">Membrane</keyword>
<keyword evidence="4" id="KW-1134">Transmembrane beta strand</keyword>
<accession>A0ABS2DUP9</accession>
<dbReference type="PROSITE" id="PS50507">
    <property type="entry name" value="RDRP_SSRNA_POS"/>
    <property type="match status" value="1"/>
</dbReference>
<dbReference type="InterPro" id="IPR007094">
    <property type="entry name" value="RNA-dir_pol_PSvirus"/>
</dbReference>
<feature type="non-terminal residue" evidence="12">
    <location>
        <position position="1"/>
    </location>
</feature>
<keyword evidence="6" id="KW-0732">Signal</keyword>
<name>A0ABS2DUP9_9BURK</name>
<keyword evidence="10" id="KW-0998">Cell outer membrane</keyword>
<evidence type="ECO:0000313" key="13">
    <source>
        <dbReference type="Proteomes" id="UP000715095"/>
    </source>
</evidence>
<protein>
    <submittedName>
        <fullName evidence="12">Porin</fullName>
    </submittedName>
</protein>
<evidence type="ECO:0000256" key="6">
    <source>
        <dbReference type="ARBA" id="ARBA00022729"/>
    </source>
</evidence>
<dbReference type="CDD" id="cd00342">
    <property type="entry name" value="gram_neg_porins"/>
    <property type="match status" value="1"/>
</dbReference>
<evidence type="ECO:0000256" key="4">
    <source>
        <dbReference type="ARBA" id="ARBA00022452"/>
    </source>
</evidence>
<dbReference type="Gene3D" id="2.40.160.10">
    <property type="entry name" value="Porin"/>
    <property type="match status" value="1"/>
</dbReference>
<dbReference type="EMBL" id="JACJJC010000063">
    <property type="protein sequence ID" value="MBM6705024.1"/>
    <property type="molecule type" value="Genomic_DNA"/>
</dbReference>
<dbReference type="PANTHER" id="PTHR34501">
    <property type="entry name" value="PROTEIN YDDL-RELATED"/>
    <property type="match status" value="1"/>
</dbReference>
<sequence>SGAVGTRVDNTLRYESPKLAGFNFYAQVSNGIAGDDGVQSSRKDRYAALGATYKKGPFMAVLVVDRMFTKNASDTSAFIGDDYTTVNLGGTYDFGPVKLFVAYQYGDGVTRVGKISSSVKGSVTGTDREKNSTGYDTHAVLLGANIDLWGGTLKTAGGYVKGDRDYNTFRTDGSLRHKNSDDVEGWQLGIGYLYPLSKRTDLYAGAAYVHAKNWTDSDQIARDGSLMSKSDEGTNENTRSFIFGMRHRF</sequence>
<dbReference type="InterPro" id="IPR033900">
    <property type="entry name" value="Gram_neg_porin_domain"/>
</dbReference>
<dbReference type="SUPFAM" id="SSF56935">
    <property type="entry name" value="Porins"/>
    <property type="match status" value="1"/>
</dbReference>
<evidence type="ECO:0000256" key="5">
    <source>
        <dbReference type="ARBA" id="ARBA00022692"/>
    </source>
</evidence>
<keyword evidence="13" id="KW-1185">Reference proteome</keyword>
<evidence type="ECO:0000256" key="1">
    <source>
        <dbReference type="ARBA" id="ARBA00004571"/>
    </source>
</evidence>
<proteinExistence type="predicted"/>
<evidence type="ECO:0000256" key="9">
    <source>
        <dbReference type="ARBA" id="ARBA00023136"/>
    </source>
</evidence>
<comment type="caution">
    <text evidence="12">The sequence shown here is derived from an EMBL/GenBank/DDBJ whole genome shotgun (WGS) entry which is preliminary data.</text>
</comment>
<evidence type="ECO:0000313" key="12">
    <source>
        <dbReference type="EMBL" id="MBM6705024.1"/>
    </source>
</evidence>
<evidence type="ECO:0000259" key="11">
    <source>
        <dbReference type="PROSITE" id="PS50507"/>
    </source>
</evidence>
<evidence type="ECO:0000256" key="7">
    <source>
        <dbReference type="ARBA" id="ARBA00023065"/>
    </source>
</evidence>
<keyword evidence="3" id="KW-0813">Transport</keyword>
<reference evidence="12 13" key="1">
    <citation type="journal article" date="2021" name="Sci. Rep.">
        <title>The distribution of antibiotic resistance genes in chicken gut microbiota commensals.</title>
        <authorList>
            <person name="Juricova H."/>
            <person name="Matiasovicova J."/>
            <person name="Kubasova T."/>
            <person name="Cejkova D."/>
            <person name="Rychlik I."/>
        </authorList>
    </citation>
    <scope>NUCLEOTIDE SEQUENCE [LARGE SCALE GENOMIC DNA]</scope>
    <source>
        <strain evidence="12 13">An829</strain>
    </source>
</reference>
<comment type="subcellular location">
    <subcellularLocation>
        <location evidence="1">Cell outer membrane</location>
        <topology evidence="1">Multi-pass membrane protein</topology>
    </subcellularLocation>
</comment>
<dbReference type="RefSeq" id="WP_205104636.1">
    <property type="nucleotide sequence ID" value="NZ_JACJJC010000063.1"/>
</dbReference>
<keyword evidence="5" id="KW-0812">Transmembrane</keyword>
<dbReference type="Pfam" id="PF13609">
    <property type="entry name" value="Porin_4"/>
    <property type="match status" value="1"/>
</dbReference>
<dbReference type="InterPro" id="IPR023614">
    <property type="entry name" value="Porin_dom_sf"/>
</dbReference>
<dbReference type="InterPro" id="IPR050298">
    <property type="entry name" value="Gram-neg_bact_OMP"/>
</dbReference>
<dbReference type="PANTHER" id="PTHR34501:SF9">
    <property type="entry name" value="MAJOR OUTER MEMBRANE PROTEIN P.IA"/>
    <property type="match status" value="1"/>
</dbReference>
<dbReference type="Proteomes" id="UP000715095">
    <property type="component" value="Unassembled WGS sequence"/>
</dbReference>
<keyword evidence="7" id="KW-0406">Ion transport</keyword>
<evidence type="ECO:0000256" key="8">
    <source>
        <dbReference type="ARBA" id="ARBA00023114"/>
    </source>
</evidence>
<evidence type="ECO:0000256" key="10">
    <source>
        <dbReference type="ARBA" id="ARBA00023237"/>
    </source>
</evidence>
<evidence type="ECO:0000256" key="2">
    <source>
        <dbReference type="ARBA" id="ARBA00011233"/>
    </source>
</evidence>
<keyword evidence="8" id="KW-0626">Porin</keyword>
<evidence type="ECO:0000256" key="3">
    <source>
        <dbReference type="ARBA" id="ARBA00022448"/>
    </source>
</evidence>
<organism evidence="12 13">
    <name type="scientific">Sutterella massiliensis</name>
    <dbReference type="NCBI Taxonomy" id="1816689"/>
    <lineage>
        <taxon>Bacteria</taxon>
        <taxon>Pseudomonadati</taxon>
        <taxon>Pseudomonadota</taxon>
        <taxon>Betaproteobacteria</taxon>
        <taxon>Burkholderiales</taxon>
        <taxon>Sutterellaceae</taxon>
        <taxon>Sutterella</taxon>
    </lineage>
</organism>
<gene>
    <name evidence="12" type="ORF">H6A60_11160</name>
</gene>
<comment type="subunit">
    <text evidence="2">Homotrimer.</text>
</comment>
<feature type="domain" description="RdRp catalytic" evidence="11">
    <location>
        <begin position="1"/>
        <end position="49"/>
    </location>
</feature>